<gene>
    <name evidence="1" type="ORF">Ade02nite_56160</name>
</gene>
<dbReference type="Pfam" id="PF19953">
    <property type="entry name" value="EACC1"/>
    <property type="match status" value="1"/>
</dbReference>
<name>A0ABQ3YAM1_9ACTN</name>
<comment type="caution">
    <text evidence="1">The sequence shown here is derived from an EMBL/GenBank/DDBJ whole genome shotgun (WGS) entry which is preliminary data.</text>
</comment>
<dbReference type="Proteomes" id="UP000609879">
    <property type="component" value="Unassembled WGS sequence"/>
</dbReference>
<keyword evidence="2" id="KW-1185">Reference proteome</keyword>
<evidence type="ECO:0000313" key="2">
    <source>
        <dbReference type="Proteomes" id="UP000609879"/>
    </source>
</evidence>
<dbReference type="RefSeq" id="WP_203770377.1">
    <property type="nucleotide sequence ID" value="NZ_BAAABO010000020.1"/>
</dbReference>
<proteinExistence type="predicted"/>
<organism evidence="1 2">
    <name type="scientific">Paractinoplanes deccanensis</name>
    <dbReference type="NCBI Taxonomy" id="113561"/>
    <lineage>
        <taxon>Bacteria</taxon>
        <taxon>Bacillati</taxon>
        <taxon>Actinomycetota</taxon>
        <taxon>Actinomycetes</taxon>
        <taxon>Micromonosporales</taxon>
        <taxon>Micromonosporaceae</taxon>
        <taxon>Paractinoplanes</taxon>
    </lineage>
</organism>
<evidence type="ECO:0000313" key="1">
    <source>
        <dbReference type="EMBL" id="GID76975.1"/>
    </source>
</evidence>
<dbReference type="EMBL" id="BOMI01000114">
    <property type="protein sequence ID" value="GID76975.1"/>
    <property type="molecule type" value="Genomic_DNA"/>
</dbReference>
<accession>A0ABQ3YAM1</accession>
<dbReference type="InterPro" id="IPR045428">
    <property type="entry name" value="EACC1"/>
</dbReference>
<reference evidence="1 2" key="1">
    <citation type="submission" date="2021-01" db="EMBL/GenBank/DDBJ databases">
        <title>Whole genome shotgun sequence of Actinoplanes deccanensis NBRC 13994.</title>
        <authorList>
            <person name="Komaki H."/>
            <person name="Tamura T."/>
        </authorList>
    </citation>
    <scope>NUCLEOTIDE SEQUENCE [LARGE SCALE GENOMIC DNA]</scope>
    <source>
        <strain evidence="1 2">NBRC 13994</strain>
    </source>
</reference>
<sequence length="109" mass="11959">MLIQITSSDDASLHSLAEWLEADDHRASLASSGARRGAQSPVDLIDVVLSNATAIAALILSYAQWRRSKEHDAASKITFRRGDVEITAEDADEETVQRIIKALDDDERP</sequence>
<protein>
    <submittedName>
        <fullName evidence="1">Uncharacterized protein</fullName>
    </submittedName>
</protein>